<gene>
    <name evidence="2" type="ORF">GCM10022250_38700</name>
</gene>
<keyword evidence="3" id="KW-1185">Reference proteome</keyword>
<sequence length="145" mass="16738">MVYLESKFKVFPIILITYLSAFPLLAVYLYFVSPDVSVIFPVLLLILIAIFWFKALRIRANSIKITQDSIMMRRYLGIGKPIEYKNIALDGFVNVFESGRGITYESIFIIEKGKRIGCISSFYHKNFDALKLRLKENVADLGERK</sequence>
<organism evidence="2 3">
    <name type="scientific">Flavobacterium chungbukense</name>
    <dbReference type="NCBI Taxonomy" id="877464"/>
    <lineage>
        <taxon>Bacteria</taxon>
        <taxon>Pseudomonadati</taxon>
        <taxon>Bacteroidota</taxon>
        <taxon>Flavobacteriia</taxon>
        <taxon>Flavobacteriales</taxon>
        <taxon>Flavobacteriaceae</taxon>
        <taxon>Flavobacterium</taxon>
    </lineage>
</organism>
<accession>A0ABP7YPE7</accession>
<comment type="caution">
    <text evidence="2">The sequence shown here is derived from an EMBL/GenBank/DDBJ whole genome shotgun (WGS) entry which is preliminary data.</text>
</comment>
<evidence type="ECO:0008006" key="4">
    <source>
        <dbReference type="Google" id="ProtNLM"/>
    </source>
</evidence>
<keyword evidence="1" id="KW-0812">Transmembrane</keyword>
<proteinExistence type="predicted"/>
<evidence type="ECO:0000313" key="3">
    <source>
        <dbReference type="Proteomes" id="UP001501333"/>
    </source>
</evidence>
<feature type="transmembrane region" description="Helical" evidence="1">
    <location>
        <begin position="12"/>
        <end position="32"/>
    </location>
</feature>
<evidence type="ECO:0000256" key="1">
    <source>
        <dbReference type="SAM" id="Phobius"/>
    </source>
</evidence>
<name>A0ABP7YPE7_9FLAO</name>
<protein>
    <recommendedName>
        <fullName evidence="4">DUF304 domain-containing protein</fullName>
    </recommendedName>
</protein>
<keyword evidence="1" id="KW-0472">Membrane</keyword>
<evidence type="ECO:0000313" key="2">
    <source>
        <dbReference type="EMBL" id="GAA4139244.1"/>
    </source>
</evidence>
<dbReference type="Proteomes" id="UP001501333">
    <property type="component" value="Unassembled WGS sequence"/>
</dbReference>
<feature type="transmembrane region" description="Helical" evidence="1">
    <location>
        <begin position="38"/>
        <end position="56"/>
    </location>
</feature>
<dbReference type="EMBL" id="BAABAO010000013">
    <property type="protein sequence ID" value="GAA4139244.1"/>
    <property type="molecule type" value="Genomic_DNA"/>
</dbReference>
<dbReference type="RefSeq" id="WP_229349147.1">
    <property type="nucleotide sequence ID" value="NZ_BAABAO010000013.1"/>
</dbReference>
<reference evidence="3" key="1">
    <citation type="journal article" date="2019" name="Int. J. Syst. Evol. Microbiol.">
        <title>The Global Catalogue of Microorganisms (GCM) 10K type strain sequencing project: providing services to taxonomists for standard genome sequencing and annotation.</title>
        <authorList>
            <consortium name="The Broad Institute Genomics Platform"/>
            <consortium name="The Broad Institute Genome Sequencing Center for Infectious Disease"/>
            <person name="Wu L."/>
            <person name="Ma J."/>
        </authorList>
    </citation>
    <scope>NUCLEOTIDE SEQUENCE [LARGE SCALE GENOMIC DNA]</scope>
    <source>
        <strain evidence="3">JCM 17386</strain>
    </source>
</reference>
<keyword evidence="1" id="KW-1133">Transmembrane helix</keyword>